<evidence type="ECO:0000313" key="4">
    <source>
        <dbReference type="Proteomes" id="UP000005237"/>
    </source>
</evidence>
<proteinExistence type="predicted"/>
<feature type="region of interest" description="Disordered" evidence="2">
    <location>
        <begin position="394"/>
        <end position="416"/>
    </location>
</feature>
<dbReference type="Proteomes" id="UP000005237">
    <property type="component" value="Unassembled WGS sequence"/>
</dbReference>
<dbReference type="OMA" id="EINNENW"/>
<protein>
    <submittedName>
        <fullName evidence="3">Uncharacterized protein</fullName>
    </submittedName>
</protein>
<sequence>MLSPLASVPIGMSYPDRLFHGPSSVPSVLSELQSAKSHQKEQSITPMSAPGSVRGPDGGPLSVGLGPSRSPLSVEPSQQSFEVSGPLLASGLNPNTNQLAEIKRLQSLVDEINNENWDLHIQVQMNSYEKHAMDHKVYKMKTEIEKLEEDNEFLLTKSRYYESCYNSLKTRMNAVDAENEHLRRRLEGLTPAPTAPTPPPVVVITLSPSPSPQSELEKGMNSNTVSPISSISSSSLEGQTSAGEHAILITPSTASEQVPDVVRQTDAEVEADDEIQIVHKKSWEQIVDEWQKERTGYSEFPALDVTPYLFHPNGPADAPQTVRKAANPFTLFTGDRVATSKAIGHKLGSHNEAWKLVPEEDKQHWREVWDRLHLLQKSQLARDWITLKPTEKRKRAAAGAACKNNGKRVKIENGTD</sequence>
<dbReference type="AlphaFoldDB" id="A0A8R1DI10"/>
<dbReference type="EnsemblMetazoa" id="CJA02663.2">
    <property type="protein sequence ID" value="CJA02663.2"/>
    <property type="gene ID" value="WBGene00121867"/>
</dbReference>
<evidence type="ECO:0000313" key="3">
    <source>
        <dbReference type="EnsemblMetazoa" id="CJA02663.2"/>
    </source>
</evidence>
<evidence type="ECO:0000256" key="1">
    <source>
        <dbReference type="SAM" id="Coils"/>
    </source>
</evidence>
<name>A0A8R1DI10_CAEJA</name>
<feature type="coiled-coil region" evidence="1">
    <location>
        <begin position="95"/>
        <end position="185"/>
    </location>
</feature>
<reference evidence="3" key="2">
    <citation type="submission" date="2022-06" db="UniProtKB">
        <authorList>
            <consortium name="EnsemblMetazoa"/>
        </authorList>
    </citation>
    <scope>IDENTIFICATION</scope>
    <source>
        <strain evidence="3">DF5081</strain>
    </source>
</reference>
<feature type="compositionally biased region" description="Polar residues" evidence="2">
    <location>
        <begin position="29"/>
        <end position="46"/>
    </location>
</feature>
<feature type="compositionally biased region" description="Low complexity" evidence="2">
    <location>
        <begin position="226"/>
        <end position="235"/>
    </location>
</feature>
<accession>A0A8R1DI10</accession>
<reference evidence="4" key="1">
    <citation type="submission" date="2010-08" db="EMBL/GenBank/DDBJ databases">
        <authorList>
            <consortium name="Caenorhabditis japonica Sequencing Consortium"/>
            <person name="Wilson R.K."/>
        </authorList>
    </citation>
    <scope>NUCLEOTIDE SEQUENCE [LARGE SCALE GENOMIC DNA]</scope>
    <source>
        <strain evidence="4">DF5081</strain>
    </source>
</reference>
<feature type="region of interest" description="Disordered" evidence="2">
    <location>
        <begin position="29"/>
        <end position="76"/>
    </location>
</feature>
<keyword evidence="4" id="KW-1185">Reference proteome</keyword>
<dbReference type="EnsemblMetazoa" id="CJA02663.1">
    <property type="protein sequence ID" value="CJA02663.1"/>
    <property type="gene ID" value="WBGene00121867"/>
</dbReference>
<feature type="region of interest" description="Disordered" evidence="2">
    <location>
        <begin position="209"/>
        <end position="239"/>
    </location>
</feature>
<keyword evidence="1" id="KW-0175">Coiled coil</keyword>
<evidence type="ECO:0000256" key="2">
    <source>
        <dbReference type="SAM" id="MobiDB-lite"/>
    </source>
</evidence>
<organism evidence="3 4">
    <name type="scientific">Caenorhabditis japonica</name>
    <dbReference type="NCBI Taxonomy" id="281687"/>
    <lineage>
        <taxon>Eukaryota</taxon>
        <taxon>Metazoa</taxon>
        <taxon>Ecdysozoa</taxon>
        <taxon>Nematoda</taxon>
        <taxon>Chromadorea</taxon>
        <taxon>Rhabditida</taxon>
        <taxon>Rhabditina</taxon>
        <taxon>Rhabditomorpha</taxon>
        <taxon>Rhabditoidea</taxon>
        <taxon>Rhabditidae</taxon>
        <taxon>Peloderinae</taxon>
        <taxon>Caenorhabditis</taxon>
    </lineage>
</organism>